<proteinExistence type="inferred from homology"/>
<feature type="binding site" evidence="9">
    <location>
        <position position="116"/>
    </location>
    <ligand>
        <name>Mg(2+)</name>
        <dbReference type="ChEBI" id="CHEBI:18420"/>
    </ligand>
</feature>
<dbReference type="Gene3D" id="3.40.50.300">
    <property type="entry name" value="P-loop containing nucleotide triphosphate hydrolases"/>
    <property type="match status" value="1"/>
</dbReference>
<accession>A0A932GR19</accession>
<dbReference type="PIRSF" id="PIRSF006755">
    <property type="entry name" value="DTB_synth"/>
    <property type="match status" value="1"/>
</dbReference>
<comment type="similarity">
    <text evidence="9">Belongs to the dethiobiotin synthetase family.</text>
</comment>
<dbReference type="GO" id="GO:0005524">
    <property type="term" value="F:ATP binding"/>
    <property type="evidence" value="ECO:0007669"/>
    <property type="project" value="UniProtKB-UniRule"/>
</dbReference>
<dbReference type="GO" id="GO:0005829">
    <property type="term" value="C:cytosol"/>
    <property type="evidence" value="ECO:0007669"/>
    <property type="project" value="TreeGrafter"/>
</dbReference>
<dbReference type="AlphaFoldDB" id="A0A932GR19"/>
<dbReference type="SUPFAM" id="SSF52540">
    <property type="entry name" value="P-loop containing nucleoside triphosphate hydrolases"/>
    <property type="match status" value="1"/>
</dbReference>
<dbReference type="HAMAP" id="MF_00336">
    <property type="entry name" value="BioD"/>
    <property type="match status" value="1"/>
</dbReference>
<comment type="subunit">
    <text evidence="9">Homodimer.</text>
</comment>
<keyword evidence="6 9" id="KW-0067">ATP-binding</keyword>
<dbReference type="EMBL" id="JACPSX010000189">
    <property type="protein sequence ID" value="MBI3015375.1"/>
    <property type="molecule type" value="Genomic_DNA"/>
</dbReference>
<feature type="active site" evidence="9">
    <location>
        <position position="38"/>
    </location>
</feature>
<keyword evidence="2 9" id="KW-0436">Ligase</keyword>
<dbReference type="PANTHER" id="PTHR43210">
    <property type="entry name" value="DETHIOBIOTIN SYNTHETASE"/>
    <property type="match status" value="1"/>
</dbReference>
<evidence type="ECO:0000256" key="9">
    <source>
        <dbReference type="HAMAP-Rule" id="MF_00336"/>
    </source>
</evidence>
<keyword evidence="7 9" id="KW-0460">Magnesium</keyword>
<comment type="caution">
    <text evidence="9">Lacks conserved residue(s) required for the propagation of feature annotation.</text>
</comment>
<reference evidence="10" key="1">
    <citation type="submission" date="2020-07" db="EMBL/GenBank/DDBJ databases">
        <title>Huge and variable diversity of episymbiotic CPR bacteria and DPANN archaea in groundwater ecosystems.</title>
        <authorList>
            <person name="He C.Y."/>
            <person name="Keren R."/>
            <person name="Whittaker M."/>
            <person name="Farag I.F."/>
            <person name="Doudna J."/>
            <person name="Cate J.H.D."/>
            <person name="Banfield J.F."/>
        </authorList>
    </citation>
    <scope>NUCLEOTIDE SEQUENCE</scope>
    <source>
        <strain evidence="10">NC_groundwater_717_Ag_S-0.2um_59_8</strain>
    </source>
</reference>
<sequence>MRGGIFITGTDTGVGKTYVALLLLKLLLRKGTSAGVMKPVETGCAKSGDHLIPEDAEKLRIGSLVSDPLDLINPYRFEAPLAPSEAARQEGIQIDLARLRQSFDILRLRHPLLLVEGAGGLLVPLIGGYTFADLARDWGLSLLLVIGSRLGAINQTLLTLEVARYRGLKMLGVILNHPAPPDKAAHTNPQVLRSLMPEPLLGVVGYGQEEAELDLTPLLEE</sequence>
<evidence type="ECO:0000256" key="3">
    <source>
        <dbReference type="ARBA" id="ARBA00022723"/>
    </source>
</evidence>
<evidence type="ECO:0000256" key="7">
    <source>
        <dbReference type="ARBA" id="ARBA00022842"/>
    </source>
</evidence>
<evidence type="ECO:0000256" key="5">
    <source>
        <dbReference type="ARBA" id="ARBA00022756"/>
    </source>
</evidence>
<comment type="catalytic activity">
    <reaction evidence="9">
        <text>(7R,8S)-7,8-diammoniononanoate + CO2 + ATP = (4R,5S)-dethiobiotin + ADP + phosphate + 3 H(+)</text>
        <dbReference type="Rhea" id="RHEA:15805"/>
        <dbReference type="ChEBI" id="CHEBI:15378"/>
        <dbReference type="ChEBI" id="CHEBI:16526"/>
        <dbReference type="ChEBI" id="CHEBI:30616"/>
        <dbReference type="ChEBI" id="CHEBI:43474"/>
        <dbReference type="ChEBI" id="CHEBI:149469"/>
        <dbReference type="ChEBI" id="CHEBI:149473"/>
        <dbReference type="ChEBI" id="CHEBI:456216"/>
        <dbReference type="EC" id="6.3.3.3"/>
    </reaction>
</comment>
<dbReference type="PANTHER" id="PTHR43210:SF2">
    <property type="entry name" value="ATP-DEPENDENT DETHIOBIOTIN SYNTHETASE BIOD 2"/>
    <property type="match status" value="1"/>
</dbReference>
<evidence type="ECO:0000313" key="11">
    <source>
        <dbReference type="Proteomes" id="UP000741360"/>
    </source>
</evidence>
<evidence type="ECO:0000256" key="4">
    <source>
        <dbReference type="ARBA" id="ARBA00022741"/>
    </source>
</evidence>
<dbReference type="GO" id="GO:0004141">
    <property type="term" value="F:dethiobiotin synthase activity"/>
    <property type="evidence" value="ECO:0007669"/>
    <property type="project" value="UniProtKB-UniRule"/>
</dbReference>
<evidence type="ECO:0000256" key="2">
    <source>
        <dbReference type="ARBA" id="ARBA00022598"/>
    </source>
</evidence>
<keyword evidence="5 9" id="KW-0093">Biotin biosynthesis</keyword>
<evidence type="ECO:0000256" key="6">
    <source>
        <dbReference type="ARBA" id="ARBA00022840"/>
    </source>
</evidence>
<dbReference type="GO" id="GO:0009102">
    <property type="term" value="P:biotin biosynthetic process"/>
    <property type="evidence" value="ECO:0007669"/>
    <property type="project" value="UniProtKB-UniRule"/>
</dbReference>
<dbReference type="InterPro" id="IPR027417">
    <property type="entry name" value="P-loop_NTPase"/>
</dbReference>
<dbReference type="FunFam" id="3.40.50.300:FF:000292">
    <property type="entry name" value="ATP-dependent dethiobiotin synthetase BioD"/>
    <property type="match status" value="1"/>
</dbReference>
<feature type="binding site" evidence="9">
    <location>
        <position position="55"/>
    </location>
    <ligand>
        <name>Mg(2+)</name>
        <dbReference type="ChEBI" id="CHEBI:18420"/>
    </ligand>
</feature>
<organism evidence="10 11">
    <name type="scientific">Tectimicrobiota bacterium</name>
    <dbReference type="NCBI Taxonomy" id="2528274"/>
    <lineage>
        <taxon>Bacteria</taxon>
        <taxon>Pseudomonadati</taxon>
        <taxon>Nitrospinota/Tectimicrobiota group</taxon>
        <taxon>Candidatus Tectimicrobiota</taxon>
    </lineage>
</organism>
<keyword evidence="3 9" id="KW-0479">Metal-binding</keyword>
<gene>
    <name evidence="9 10" type="primary">bioD</name>
    <name evidence="10" type="ORF">HYY65_10020</name>
</gene>
<dbReference type="InterPro" id="IPR004472">
    <property type="entry name" value="DTB_synth_BioD"/>
</dbReference>
<dbReference type="EC" id="6.3.3.3" evidence="9"/>
<dbReference type="Pfam" id="PF13500">
    <property type="entry name" value="AAA_26"/>
    <property type="match status" value="1"/>
</dbReference>
<protein>
    <recommendedName>
        <fullName evidence="9">ATP-dependent dethiobiotin synthetase BioD</fullName>
        <ecNumber evidence="9">6.3.3.3</ecNumber>
    </recommendedName>
    <alternativeName>
        <fullName evidence="9">DTB synthetase</fullName>
        <shortName evidence="9">DTBS</shortName>
    </alternativeName>
    <alternativeName>
        <fullName evidence="9">Dethiobiotin synthase</fullName>
    </alternativeName>
</protein>
<comment type="caution">
    <text evidence="10">The sequence shown here is derived from an EMBL/GenBank/DDBJ whole genome shotgun (WGS) entry which is preliminary data.</text>
</comment>
<keyword evidence="1 9" id="KW-0963">Cytoplasm</keyword>
<evidence type="ECO:0000313" key="10">
    <source>
        <dbReference type="EMBL" id="MBI3015375.1"/>
    </source>
</evidence>
<evidence type="ECO:0000256" key="8">
    <source>
        <dbReference type="ARBA" id="ARBA00047386"/>
    </source>
</evidence>
<name>A0A932GR19_UNCTE</name>
<dbReference type="Proteomes" id="UP000741360">
    <property type="component" value="Unassembled WGS sequence"/>
</dbReference>
<feature type="binding site" evidence="9">
    <location>
        <position position="55"/>
    </location>
    <ligand>
        <name>ATP</name>
        <dbReference type="ChEBI" id="CHEBI:30616"/>
    </ligand>
</feature>
<comment type="catalytic activity">
    <reaction evidence="8">
        <text>(7R,8S)-8-amino-7-(carboxyamino)nonanoate + ATP = (4R,5S)-dethiobiotin + ADP + phosphate + H(+)</text>
        <dbReference type="Rhea" id="RHEA:63684"/>
        <dbReference type="ChEBI" id="CHEBI:15378"/>
        <dbReference type="ChEBI" id="CHEBI:30616"/>
        <dbReference type="ChEBI" id="CHEBI:43474"/>
        <dbReference type="ChEBI" id="CHEBI:149470"/>
        <dbReference type="ChEBI" id="CHEBI:149473"/>
        <dbReference type="ChEBI" id="CHEBI:456216"/>
    </reaction>
</comment>
<dbReference type="CDD" id="cd03109">
    <property type="entry name" value="DTBS"/>
    <property type="match status" value="1"/>
</dbReference>
<feature type="binding site" evidence="9">
    <location>
        <begin position="176"/>
        <end position="177"/>
    </location>
    <ligand>
        <name>ATP</name>
        <dbReference type="ChEBI" id="CHEBI:30616"/>
    </ligand>
</feature>
<evidence type="ECO:0000256" key="1">
    <source>
        <dbReference type="ARBA" id="ARBA00022490"/>
    </source>
</evidence>
<comment type="function">
    <text evidence="9">Catalyzes a mechanistically unusual reaction, the ATP-dependent insertion of CO2 between the N7 and N8 nitrogen atoms of 7,8-diaminopelargonic acid (DAPA, also called 7,8-diammoniononanoate) to form a ureido ring.</text>
</comment>
<dbReference type="GO" id="GO:0000287">
    <property type="term" value="F:magnesium ion binding"/>
    <property type="evidence" value="ECO:0007669"/>
    <property type="project" value="UniProtKB-UniRule"/>
</dbReference>
<feature type="binding site" evidence="9">
    <location>
        <position position="42"/>
    </location>
    <ligand>
        <name>substrate</name>
    </ligand>
</feature>
<dbReference type="GO" id="GO:0042803">
    <property type="term" value="F:protein homodimerization activity"/>
    <property type="evidence" value="ECO:0007669"/>
    <property type="project" value="UniProtKB-ARBA"/>
</dbReference>
<comment type="subcellular location">
    <subcellularLocation>
        <location evidence="9">Cytoplasm</location>
    </subcellularLocation>
</comment>
<comment type="cofactor">
    <cofactor evidence="9">
        <name>Mg(2+)</name>
        <dbReference type="ChEBI" id="CHEBI:18420"/>
    </cofactor>
</comment>
<feature type="binding site" evidence="9">
    <location>
        <position position="17"/>
    </location>
    <ligand>
        <name>Mg(2+)</name>
        <dbReference type="ChEBI" id="CHEBI:18420"/>
    </ligand>
</feature>
<comment type="pathway">
    <text evidence="9">Cofactor biosynthesis; biotin biosynthesis; biotin from 7,8-diaminononanoate: step 1/2.</text>
</comment>
<feature type="binding site" evidence="9">
    <location>
        <begin position="13"/>
        <end position="18"/>
    </location>
    <ligand>
        <name>ATP</name>
        <dbReference type="ChEBI" id="CHEBI:30616"/>
    </ligand>
</feature>
<feature type="binding site" evidence="9">
    <location>
        <begin position="116"/>
        <end position="119"/>
    </location>
    <ligand>
        <name>ATP</name>
        <dbReference type="ChEBI" id="CHEBI:30616"/>
    </ligand>
</feature>
<dbReference type="NCBIfam" id="TIGR00347">
    <property type="entry name" value="bioD"/>
    <property type="match status" value="1"/>
</dbReference>
<keyword evidence="4 9" id="KW-0547">Nucleotide-binding</keyword>